<feature type="transmembrane region" description="Helical" evidence="6">
    <location>
        <begin position="258"/>
        <end position="281"/>
    </location>
</feature>
<gene>
    <name evidence="7" type="ORF">TrCOL_g11640</name>
</gene>
<evidence type="ECO:0000256" key="1">
    <source>
        <dbReference type="ARBA" id="ARBA00004141"/>
    </source>
</evidence>
<dbReference type="Pfam" id="PF03619">
    <property type="entry name" value="Solute_trans_a"/>
    <property type="match status" value="1"/>
</dbReference>
<proteinExistence type="predicted"/>
<reference evidence="8" key="1">
    <citation type="journal article" date="2023" name="Commun. Biol.">
        <title>Genome analysis of Parmales, the sister group of diatoms, reveals the evolutionary specialization of diatoms from phago-mixotrophs to photoautotrophs.</title>
        <authorList>
            <person name="Ban H."/>
            <person name="Sato S."/>
            <person name="Yoshikawa S."/>
            <person name="Yamada K."/>
            <person name="Nakamura Y."/>
            <person name="Ichinomiya M."/>
            <person name="Sato N."/>
            <person name="Blanc-Mathieu R."/>
            <person name="Endo H."/>
            <person name="Kuwata A."/>
            <person name="Ogata H."/>
        </authorList>
    </citation>
    <scope>NUCLEOTIDE SEQUENCE [LARGE SCALE GENOMIC DNA]</scope>
</reference>
<feature type="region of interest" description="Disordered" evidence="5">
    <location>
        <begin position="438"/>
        <end position="506"/>
    </location>
</feature>
<keyword evidence="4 6" id="KW-0472">Membrane</keyword>
<keyword evidence="2 6" id="KW-0812">Transmembrane</keyword>
<evidence type="ECO:0000313" key="7">
    <source>
        <dbReference type="EMBL" id="GMI49333.1"/>
    </source>
</evidence>
<dbReference type="InterPro" id="IPR005178">
    <property type="entry name" value="Ostalpha/TMEM184C"/>
</dbReference>
<protein>
    <submittedName>
        <fullName evidence="7">Uncharacterized protein</fullName>
    </submittedName>
</protein>
<evidence type="ECO:0000256" key="5">
    <source>
        <dbReference type="SAM" id="MobiDB-lite"/>
    </source>
</evidence>
<comment type="caution">
    <text evidence="7">The sequence shown here is derived from an EMBL/GenBank/DDBJ whole genome shotgun (WGS) entry which is preliminary data.</text>
</comment>
<dbReference type="GO" id="GO:0016020">
    <property type="term" value="C:membrane"/>
    <property type="evidence" value="ECO:0007669"/>
    <property type="project" value="UniProtKB-SubCell"/>
</dbReference>
<feature type="transmembrane region" description="Helical" evidence="6">
    <location>
        <begin position="340"/>
        <end position="360"/>
    </location>
</feature>
<evidence type="ECO:0000256" key="2">
    <source>
        <dbReference type="ARBA" id="ARBA00022692"/>
    </source>
</evidence>
<dbReference type="SMART" id="SM01417">
    <property type="entry name" value="Solute_trans_a"/>
    <property type="match status" value="1"/>
</dbReference>
<evidence type="ECO:0000256" key="6">
    <source>
        <dbReference type="SAM" id="Phobius"/>
    </source>
</evidence>
<feature type="compositionally biased region" description="Acidic residues" evidence="5">
    <location>
        <begin position="438"/>
        <end position="448"/>
    </location>
</feature>
<dbReference type="EMBL" id="BRYA01000490">
    <property type="protein sequence ID" value="GMI49333.1"/>
    <property type="molecule type" value="Genomic_DNA"/>
</dbReference>
<feature type="transmembrane region" description="Helical" evidence="6">
    <location>
        <begin position="91"/>
        <end position="114"/>
    </location>
</feature>
<feature type="compositionally biased region" description="Basic and acidic residues" evidence="5">
    <location>
        <begin position="449"/>
        <end position="471"/>
    </location>
</feature>
<feature type="transmembrane region" description="Helical" evidence="6">
    <location>
        <begin position="126"/>
        <end position="145"/>
    </location>
</feature>
<feature type="transmembrane region" description="Helical" evidence="6">
    <location>
        <begin position="165"/>
        <end position="187"/>
    </location>
</feature>
<comment type="subcellular location">
    <subcellularLocation>
        <location evidence="1">Membrane</location>
        <topology evidence="1">Multi-pass membrane protein</topology>
    </subcellularLocation>
</comment>
<organism evidence="7 8">
    <name type="scientific">Triparma columacea</name>
    <dbReference type="NCBI Taxonomy" id="722753"/>
    <lineage>
        <taxon>Eukaryota</taxon>
        <taxon>Sar</taxon>
        <taxon>Stramenopiles</taxon>
        <taxon>Ochrophyta</taxon>
        <taxon>Bolidophyceae</taxon>
        <taxon>Parmales</taxon>
        <taxon>Triparmaceae</taxon>
        <taxon>Triparma</taxon>
    </lineage>
</organism>
<evidence type="ECO:0000313" key="8">
    <source>
        <dbReference type="Proteomes" id="UP001165065"/>
    </source>
</evidence>
<evidence type="ECO:0000256" key="3">
    <source>
        <dbReference type="ARBA" id="ARBA00022989"/>
    </source>
</evidence>
<feature type="compositionally biased region" description="Basic and acidic residues" evidence="5">
    <location>
        <begin position="488"/>
        <end position="499"/>
    </location>
</feature>
<sequence length="506" mass="56582">MGLSSFFSSPRGSIDSGSVGNDLLSPMATSESNLDLLIDEPLDTNTNKRTAGLMRKLGEILGLLTFVCMIIAIPVLTVFGFRDKNTSDDHIAFYSAGAFVLLTVPISIREIIMHLRHYYMPTVQKFVVRILWMVPLYSIQSWLGLRFHESSLYIESLRDLYESYVLASFLYYIVELLGGEGNIKIILSRKDMSRFGKHPRLLGKIMEPWDSEDFLLNCKYGVLQYVVLKIFCTFLTIILETCGAYSNGSFRLDKGYFYVAFIANFSQMWALYVLVKLYFAVESDLKSPTNWRPIGKFLCIKGVVFFTWWQGVFIAFLQTAGYVHERGSWGADDVADGLQDYLICVEMLFFAMAHSVTFSYKEYITIARGDGDQSLLAQDSYAFMTQALPSAGSFRSALWSSSVPSEITRDIKSEVFSTKNKKGRRGKKGGRIDEEVISFDDGENVEGGEEGRGGGEGGEGKGNEGKEEGRTELTGGYMTLAEQIANEDGNKGGKERGMYTEETASV</sequence>
<evidence type="ECO:0000256" key="4">
    <source>
        <dbReference type="ARBA" id="ARBA00023136"/>
    </source>
</evidence>
<keyword evidence="8" id="KW-1185">Reference proteome</keyword>
<name>A0A9W7LGJ7_9STRA</name>
<dbReference type="AlphaFoldDB" id="A0A9W7LGJ7"/>
<feature type="transmembrane region" description="Helical" evidence="6">
    <location>
        <begin position="57"/>
        <end position="79"/>
    </location>
</feature>
<feature type="transmembrane region" description="Helical" evidence="6">
    <location>
        <begin position="226"/>
        <end position="246"/>
    </location>
</feature>
<dbReference type="Proteomes" id="UP001165065">
    <property type="component" value="Unassembled WGS sequence"/>
</dbReference>
<dbReference type="PANTHER" id="PTHR23423">
    <property type="entry name" value="ORGANIC SOLUTE TRANSPORTER-RELATED"/>
    <property type="match status" value="1"/>
</dbReference>
<accession>A0A9W7LGJ7</accession>
<dbReference type="OrthoDB" id="5348404at2759"/>
<feature type="transmembrane region" description="Helical" evidence="6">
    <location>
        <begin position="302"/>
        <end position="320"/>
    </location>
</feature>
<keyword evidence="3 6" id="KW-1133">Transmembrane helix</keyword>